<dbReference type="PANTHER" id="PTHR22870">
    <property type="entry name" value="REGULATOR OF CHROMOSOME CONDENSATION"/>
    <property type="match status" value="1"/>
</dbReference>
<dbReference type="GO" id="GO:0005524">
    <property type="term" value="F:ATP binding"/>
    <property type="evidence" value="ECO:0007669"/>
    <property type="project" value="InterPro"/>
</dbReference>
<accession>D0L6M4</accession>
<dbReference type="Gene3D" id="2.130.10.30">
    <property type="entry name" value="Regulator of chromosome condensation 1/beta-lactamase-inhibitor protein II"/>
    <property type="match status" value="2"/>
</dbReference>
<evidence type="ECO:0000259" key="4">
    <source>
        <dbReference type="PROSITE" id="PS50011"/>
    </source>
</evidence>
<dbReference type="PRINTS" id="PR00633">
    <property type="entry name" value="RCCNDNSATION"/>
</dbReference>
<keyword evidence="3" id="KW-0472">Membrane</keyword>
<dbReference type="InterPro" id="IPR000719">
    <property type="entry name" value="Prot_kinase_dom"/>
</dbReference>
<dbReference type="InterPro" id="IPR000408">
    <property type="entry name" value="Reg_chr_condens"/>
</dbReference>
<keyword evidence="5" id="KW-0418">Kinase</keyword>
<dbReference type="InterPro" id="IPR009091">
    <property type="entry name" value="RCC1/BLIP-II"/>
</dbReference>
<dbReference type="AlphaFoldDB" id="D0L6M4"/>
<evidence type="ECO:0000256" key="2">
    <source>
        <dbReference type="SAM" id="MobiDB-lite"/>
    </source>
</evidence>
<evidence type="ECO:0000256" key="3">
    <source>
        <dbReference type="SAM" id="Phobius"/>
    </source>
</evidence>
<dbReference type="SUPFAM" id="SSF50985">
    <property type="entry name" value="RCC1/BLIP-II"/>
    <property type="match status" value="2"/>
</dbReference>
<feature type="region of interest" description="Disordered" evidence="2">
    <location>
        <begin position="279"/>
        <end position="311"/>
    </location>
</feature>
<dbReference type="InterPro" id="IPR011009">
    <property type="entry name" value="Kinase-like_dom_sf"/>
</dbReference>
<organism evidence="5 6">
    <name type="scientific">Gordonia bronchialis (strain ATCC 25592 / DSM 43247 / BCRC 13721 / JCM 3198 / KCTC 3076 / NBRC 16047 / NCTC 10667)</name>
    <name type="common">Rhodococcus bronchialis</name>
    <dbReference type="NCBI Taxonomy" id="526226"/>
    <lineage>
        <taxon>Bacteria</taxon>
        <taxon>Bacillati</taxon>
        <taxon>Actinomycetota</taxon>
        <taxon>Actinomycetes</taxon>
        <taxon>Mycobacteriales</taxon>
        <taxon>Gordoniaceae</taxon>
        <taxon>Gordonia</taxon>
    </lineage>
</organism>
<dbReference type="SMART" id="SM00220">
    <property type="entry name" value="S_TKc"/>
    <property type="match status" value="1"/>
</dbReference>
<dbReference type="GO" id="GO:0004674">
    <property type="term" value="F:protein serine/threonine kinase activity"/>
    <property type="evidence" value="ECO:0007669"/>
    <property type="project" value="UniProtKB-KW"/>
</dbReference>
<reference evidence="5 6" key="2">
    <citation type="journal article" date="2010" name="Stand. Genomic Sci.">
        <title>Complete genome sequence of Gordonia bronchialis type strain (3410).</title>
        <authorList>
            <person name="Ivanova N."/>
            <person name="Sikorski J."/>
            <person name="Jando M."/>
            <person name="Lapidus A."/>
            <person name="Nolan M."/>
            <person name="Lucas S."/>
            <person name="Del Rio T.G."/>
            <person name="Tice H."/>
            <person name="Copeland A."/>
            <person name="Cheng J.F."/>
            <person name="Chen F."/>
            <person name="Bruce D."/>
            <person name="Goodwin L."/>
            <person name="Pitluck S."/>
            <person name="Mavromatis K."/>
            <person name="Ovchinnikova G."/>
            <person name="Pati A."/>
            <person name="Chen A."/>
            <person name="Palaniappan K."/>
            <person name="Land M."/>
            <person name="Hauser L."/>
            <person name="Chang Y.J."/>
            <person name="Jeffries C.D."/>
            <person name="Chain P."/>
            <person name="Saunders E."/>
            <person name="Han C."/>
            <person name="Detter J.C."/>
            <person name="Brettin T."/>
            <person name="Rohde M."/>
            <person name="Goker M."/>
            <person name="Bristow J."/>
            <person name="Eisen J.A."/>
            <person name="Markowitz V."/>
            <person name="Hugenholtz P."/>
            <person name="Klenk H.P."/>
            <person name="Kyrpides N.C."/>
        </authorList>
    </citation>
    <scope>NUCLEOTIDE SEQUENCE [LARGE SCALE GENOMIC DNA]</scope>
    <source>
        <strain evidence="6">ATCC 25592 / DSM 43247 / BCRC 13721 / JCM 3198 / KCTC 3076 / NBRC 16047 / NCTC 10667</strain>
    </source>
</reference>
<name>D0L6M4_GORB4</name>
<dbReference type="PANTHER" id="PTHR22870:SF408">
    <property type="entry name" value="OS09G0560450 PROTEIN"/>
    <property type="match status" value="1"/>
</dbReference>
<keyword evidence="5" id="KW-0808">Transferase</keyword>
<dbReference type="STRING" id="526226.Gbro_4451"/>
<dbReference type="PROSITE" id="PS50011">
    <property type="entry name" value="PROTEIN_KINASE_DOM"/>
    <property type="match status" value="1"/>
</dbReference>
<evidence type="ECO:0000256" key="1">
    <source>
        <dbReference type="ARBA" id="ARBA00022737"/>
    </source>
</evidence>
<evidence type="ECO:0000313" key="6">
    <source>
        <dbReference type="Proteomes" id="UP000001219"/>
    </source>
</evidence>
<reference evidence="6" key="1">
    <citation type="submission" date="2009-10" db="EMBL/GenBank/DDBJ databases">
        <title>The complete chromosome of Gordonia bronchialis DSM 43247.</title>
        <authorList>
            <consortium name="US DOE Joint Genome Institute (JGI-PGF)"/>
            <person name="Lucas S."/>
            <person name="Copeland A."/>
            <person name="Lapidus A."/>
            <person name="Glavina del Rio T."/>
            <person name="Dalin E."/>
            <person name="Tice H."/>
            <person name="Bruce D."/>
            <person name="Goodwin L."/>
            <person name="Pitluck S."/>
            <person name="Kyrpides N."/>
            <person name="Mavromatis K."/>
            <person name="Ivanova N."/>
            <person name="Ovchinnikova G."/>
            <person name="Saunders E."/>
            <person name="Brettin T."/>
            <person name="Detter J.C."/>
            <person name="Han C."/>
            <person name="Larimer F."/>
            <person name="Land M."/>
            <person name="Hauser L."/>
            <person name="Markowitz V."/>
            <person name="Cheng J.-F."/>
            <person name="Hugenholtz P."/>
            <person name="Woyke T."/>
            <person name="Wu D."/>
            <person name="Jando M."/>
            <person name="Schneider S."/>
            <person name="Goeker M."/>
            <person name="Klenk H.-P."/>
            <person name="Eisen J.A."/>
        </authorList>
    </citation>
    <scope>NUCLEOTIDE SEQUENCE [LARGE SCALE GENOMIC DNA]</scope>
    <source>
        <strain evidence="6">ATCC 25592 / DSM 43247 / BCRC 13721 / JCM 3198 / KCTC 3076 / NBRC 16047 / NCTC 10667</strain>
    </source>
</reference>
<dbReference type="Pfam" id="PF00069">
    <property type="entry name" value="Pkinase"/>
    <property type="match status" value="1"/>
</dbReference>
<dbReference type="HOGENOM" id="CLU_385320_0_0_11"/>
<dbReference type="eggNOG" id="COG0515">
    <property type="taxonomic scope" value="Bacteria"/>
</dbReference>
<dbReference type="Pfam" id="PF00415">
    <property type="entry name" value="RCC1"/>
    <property type="match status" value="5"/>
</dbReference>
<feature type="transmembrane region" description="Helical" evidence="3">
    <location>
        <begin position="365"/>
        <end position="389"/>
    </location>
</feature>
<dbReference type="SUPFAM" id="SSF81995">
    <property type="entry name" value="beta-sandwich domain of Sec23/24"/>
    <property type="match status" value="1"/>
</dbReference>
<dbReference type="Gene3D" id="3.30.200.20">
    <property type="entry name" value="Phosphorylase Kinase, domain 1"/>
    <property type="match status" value="1"/>
</dbReference>
<keyword evidence="5" id="KW-0723">Serine/threonine-protein kinase</keyword>
<keyword evidence="6" id="KW-1185">Reference proteome</keyword>
<dbReference type="InterPro" id="IPR051210">
    <property type="entry name" value="Ub_ligase/GEF_domain"/>
</dbReference>
<dbReference type="CDD" id="cd14014">
    <property type="entry name" value="STKc_PknB_like"/>
    <property type="match status" value="1"/>
</dbReference>
<proteinExistence type="predicted"/>
<dbReference type="Gene3D" id="1.10.510.10">
    <property type="entry name" value="Transferase(Phosphotransferase) domain 1"/>
    <property type="match status" value="1"/>
</dbReference>
<evidence type="ECO:0000313" key="5">
    <source>
        <dbReference type="EMBL" id="ACY23584.1"/>
    </source>
</evidence>
<gene>
    <name evidence="5" type="ordered locus">Gbro_4451</name>
</gene>
<feature type="domain" description="Protein kinase" evidence="4">
    <location>
        <begin position="12"/>
        <end position="276"/>
    </location>
</feature>
<protein>
    <submittedName>
        <fullName evidence="5">Serine/threonine protein kinase</fullName>
    </submittedName>
</protein>
<dbReference type="EMBL" id="CP001802">
    <property type="protein sequence ID" value="ACY23584.1"/>
    <property type="molecule type" value="Genomic_DNA"/>
</dbReference>
<keyword evidence="3" id="KW-1133">Transmembrane helix</keyword>
<keyword evidence="1" id="KW-0677">Repeat</keyword>
<feature type="compositionally biased region" description="Pro residues" evidence="2">
    <location>
        <begin position="290"/>
        <end position="300"/>
    </location>
</feature>
<dbReference type="eggNOG" id="COG5184">
    <property type="taxonomic scope" value="Bacteria"/>
</dbReference>
<dbReference type="Proteomes" id="UP000001219">
    <property type="component" value="Chromosome"/>
</dbReference>
<keyword evidence="3" id="KW-0812">Transmembrane</keyword>
<dbReference type="KEGG" id="gbr:Gbro_4451"/>
<sequence length="745" mass="75638">MSLNPGDDFAGYRVISPMGTGALGDSYLVESSGDPATQHVLTTVTTATSPDVAARVDAAAGEASGLSHPGIIAVREHGVAEGVPWFTVDRVEGNRLDAEPLSVAEVGAIVEQVAAALDHAHQRGVLHRDLTPASIIVARAPGGALGPVFVSEFGIAAALTADGAAPHSPYAAPETRSGRSDARSDQYSLAAIAYQRLTGTVPAPPAIAPVSALRPDAVALDPVFASALADDPGARFPDCRGFAAALTAGLRDEGPATPSSVPPYQGGPQGIPDGFVPVGGGPPTYVGSPQNPPGYPPPDPTQQTAYPPGGQMPQTVYPTQFAPAGPQFAGVPPTVPPGGPMYPGSPMYPGAPVGPQGRRKSRKGLWWTIAALVAVVVVAVAATTTVLLLTGNDEESRPDVVVSAGPASCAVIDAELFCWGRSGDGLLSEDSSTTSPPTRIENLTKVTTVSSEYDLGLGRGNICAVADKKLYCWGANTFGQLGNGTETGSTTPVQVPNLQNVTAVSTGYDSTCAVSDGKAYCWGDNGHGQLGNGAVSGDEESPQLVSSLTDVTDIDTDDGTSCAVAGGEVYCWGENDEGQLGNSNNTDVGTPTKIAGITGATSVETDDGTVCAVANSQAYCWGDNLYGQLGNGSEISSTSPVRIPELSDVTAISTGKNTTCAVAGGDAYCWGSNAEQQVGNNSTSDVSSPVKLTGLSGADSISTAEESSCAAVGQDIFCWGNNAFGQIGDSTTTKRSEPTKVTIPD</sequence>
<dbReference type="PROSITE" id="PS50012">
    <property type="entry name" value="RCC1_3"/>
    <property type="match status" value="5"/>
</dbReference>
<dbReference type="SUPFAM" id="SSF56112">
    <property type="entry name" value="Protein kinase-like (PK-like)"/>
    <property type="match status" value="1"/>
</dbReference>